<dbReference type="RefSeq" id="WP_135498594.1">
    <property type="nucleotide sequence ID" value="NZ_SRLD01000030.1"/>
</dbReference>
<dbReference type="PROSITE" id="PS50045">
    <property type="entry name" value="SIGMA54_INTERACT_4"/>
    <property type="match status" value="1"/>
</dbReference>
<reference evidence="9 10" key="1">
    <citation type="submission" date="2019-04" db="EMBL/GenBank/DDBJ databases">
        <authorList>
            <person name="Feng G."/>
            <person name="Zhang J."/>
            <person name="Zhu H."/>
        </authorList>
    </citation>
    <scope>NUCLEOTIDE SEQUENCE [LARGE SCALE GENOMIC DNA]</scope>
    <source>
        <strain evidence="9 10">JCM 17223</strain>
    </source>
</reference>
<dbReference type="SMART" id="SM00448">
    <property type="entry name" value="REC"/>
    <property type="match status" value="1"/>
</dbReference>
<dbReference type="EMBL" id="SRLD01000030">
    <property type="protein sequence ID" value="TGE14765.1"/>
    <property type="molecule type" value="Genomic_DNA"/>
</dbReference>
<gene>
    <name evidence="9" type="ORF">E5J99_14800</name>
</gene>
<dbReference type="Pfam" id="PF00158">
    <property type="entry name" value="Sigma54_activat"/>
    <property type="match status" value="1"/>
</dbReference>
<feature type="domain" description="Sigma-54 factor interaction" evidence="7">
    <location>
        <begin position="149"/>
        <end position="378"/>
    </location>
</feature>
<dbReference type="Gene3D" id="3.40.50.2300">
    <property type="match status" value="1"/>
</dbReference>
<dbReference type="InterPro" id="IPR001789">
    <property type="entry name" value="Sig_transdc_resp-reg_receiver"/>
</dbReference>
<dbReference type="GO" id="GO:0006355">
    <property type="term" value="P:regulation of DNA-templated transcription"/>
    <property type="evidence" value="ECO:0007669"/>
    <property type="project" value="InterPro"/>
</dbReference>
<dbReference type="InterPro" id="IPR002078">
    <property type="entry name" value="Sigma_54_int"/>
</dbReference>
<comment type="caution">
    <text evidence="9">The sequence shown here is derived from an EMBL/GenBank/DDBJ whole genome shotgun (WGS) entry which is preliminary data.</text>
</comment>
<dbReference type="Gene3D" id="1.10.10.60">
    <property type="entry name" value="Homeodomain-like"/>
    <property type="match status" value="1"/>
</dbReference>
<evidence type="ECO:0000256" key="1">
    <source>
        <dbReference type="ARBA" id="ARBA00022741"/>
    </source>
</evidence>
<dbReference type="Proteomes" id="UP000297739">
    <property type="component" value="Unassembled WGS sequence"/>
</dbReference>
<dbReference type="Pfam" id="PF25601">
    <property type="entry name" value="AAA_lid_14"/>
    <property type="match status" value="1"/>
</dbReference>
<keyword evidence="4" id="KW-0238">DNA-binding</keyword>
<keyword evidence="2" id="KW-0067">ATP-binding</keyword>
<dbReference type="GO" id="GO:0003677">
    <property type="term" value="F:DNA binding"/>
    <property type="evidence" value="ECO:0007669"/>
    <property type="project" value="UniProtKB-KW"/>
</dbReference>
<evidence type="ECO:0000256" key="5">
    <source>
        <dbReference type="ARBA" id="ARBA00023163"/>
    </source>
</evidence>
<dbReference type="SMART" id="SM00382">
    <property type="entry name" value="AAA"/>
    <property type="match status" value="1"/>
</dbReference>
<dbReference type="Pfam" id="PF00072">
    <property type="entry name" value="Response_reg"/>
    <property type="match status" value="1"/>
</dbReference>
<dbReference type="InterPro" id="IPR025943">
    <property type="entry name" value="Sigma_54_int_dom_ATP-bd_2"/>
</dbReference>
<keyword evidence="3" id="KW-0805">Transcription regulation</keyword>
<name>A0A4Z0PIP2_9BACT</name>
<sequence length="456" mass="51270">MPISTPVHIFIVEDNAWYGELLEYRLSQNPDHHIRRFTTVQACLDNLGDKPDLITLDFSLPDGQGDQVLRLIKERHPEVAVIVISGQEDVRTAISLLHQGAYDYLVKDDETLDRLWNSVGNVQKQLQLRRENEQLRAQIGQKYDPQRAILGESQQIKHLFALIDKAGRANISVSLSGETGTGKELVAKAIHFRSERRDRPFVAVNVAAIPGELLESELFGHEKGAFTGAVNRRIGRFEEANKGTIFLDEISELDLSLQAKLLRVLQEREVVRVGSNAPIAFDARLMVATHRNLEQEVREGRFREDLYYRLLGLPIMLPPLRERGADILLLANSFLQDFCRQNSMVACTLSDQAQALLLQYNFPGNVRELKAVMELAAVLAEGEVIQPQDLSLRGERPQGVALADSGADESLRHQTAAIVQRYLQAYNGNILQVAARLQIGKSTIYRMLQNKEITLS</sequence>
<dbReference type="PROSITE" id="PS00676">
    <property type="entry name" value="SIGMA54_INTERACT_2"/>
    <property type="match status" value="1"/>
</dbReference>
<dbReference type="InterPro" id="IPR003593">
    <property type="entry name" value="AAA+_ATPase"/>
</dbReference>
<dbReference type="AlphaFoldDB" id="A0A4Z0PIP2"/>
<dbReference type="OrthoDB" id="9782110at2"/>
<evidence type="ECO:0000259" key="7">
    <source>
        <dbReference type="PROSITE" id="PS50045"/>
    </source>
</evidence>
<dbReference type="InterPro" id="IPR027417">
    <property type="entry name" value="P-loop_NTPase"/>
</dbReference>
<dbReference type="GO" id="GO:0005524">
    <property type="term" value="F:ATP binding"/>
    <property type="evidence" value="ECO:0007669"/>
    <property type="project" value="UniProtKB-KW"/>
</dbReference>
<feature type="modified residue" description="4-aspartylphosphate" evidence="6">
    <location>
        <position position="57"/>
    </location>
</feature>
<dbReference type="PANTHER" id="PTHR32071:SF81">
    <property type="entry name" value="PROPIONATE CATABOLISM OPERON REGULATORY PROTEIN"/>
    <property type="match status" value="1"/>
</dbReference>
<dbReference type="InterPro" id="IPR058031">
    <property type="entry name" value="AAA_lid_NorR"/>
</dbReference>
<dbReference type="SUPFAM" id="SSF46689">
    <property type="entry name" value="Homeodomain-like"/>
    <property type="match status" value="1"/>
</dbReference>
<evidence type="ECO:0000313" key="10">
    <source>
        <dbReference type="Proteomes" id="UP000297739"/>
    </source>
</evidence>
<dbReference type="PROSITE" id="PS00688">
    <property type="entry name" value="SIGMA54_INTERACT_3"/>
    <property type="match status" value="1"/>
</dbReference>
<dbReference type="CDD" id="cd00009">
    <property type="entry name" value="AAA"/>
    <property type="match status" value="1"/>
</dbReference>
<dbReference type="GO" id="GO:0000160">
    <property type="term" value="P:phosphorelay signal transduction system"/>
    <property type="evidence" value="ECO:0007669"/>
    <property type="project" value="InterPro"/>
</dbReference>
<evidence type="ECO:0000259" key="8">
    <source>
        <dbReference type="PROSITE" id="PS50110"/>
    </source>
</evidence>
<proteinExistence type="predicted"/>
<dbReference type="InterPro" id="IPR009057">
    <property type="entry name" value="Homeodomain-like_sf"/>
</dbReference>
<keyword evidence="1" id="KW-0547">Nucleotide-binding</keyword>
<evidence type="ECO:0000256" key="3">
    <source>
        <dbReference type="ARBA" id="ARBA00023015"/>
    </source>
</evidence>
<evidence type="ECO:0000313" key="9">
    <source>
        <dbReference type="EMBL" id="TGE14765.1"/>
    </source>
</evidence>
<evidence type="ECO:0000256" key="2">
    <source>
        <dbReference type="ARBA" id="ARBA00022840"/>
    </source>
</evidence>
<dbReference type="Gene3D" id="3.40.50.300">
    <property type="entry name" value="P-loop containing nucleotide triphosphate hydrolases"/>
    <property type="match status" value="1"/>
</dbReference>
<organism evidence="9 10">
    <name type="scientific">Hymenobacter elongatus</name>
    <dbReference type="NCBI Taxonomy" id="877208"/>
    <lineage>
        <taxon>Bacteria</taxon>
        <taxon>Pseudomonadati</taxon>
        <taxon>Bacteroidota</taxon>
        <taxon>Cytophagia</taxon>
        <taxon>Cytophagales</taxon>
        <taxon>Hymenobacteraceae</taxon>
        <taxon>Hymenobacter</taxon>
    </lineage>
</organism>
<evidence type="ECO:0000256" key="6">
    <source>
        <dbReference type="PROSITE-ProRule" id="PRU00169"/>
    </source>
</evidence>
<dbReference type="PANTHER" id="PTHR32071">
    <property type="entry name" value="TRANSCRIPTIONAL REGULATORY PROTEIN"/>
    <property type="match status" value="1"/>
</dbReference>
<feature type="domain" description="Response regulatory" evidence="8">
    <location>
        <begin position="8"/>
        <end position="122"/>
    </location>
</feature>
<dbReference type="InterPro" id="IPR025944">
    <property type="entry name" value="Sigma_54_int_dom_CS"/>
</dbReference>
<dbReference type="SUPFAM" id="SSF52540">
    <property type="entry name" value="P-loop containing nucleoside triphosphate hydrolases"/>
    <property type="match status" value="1"/>
</dbReference>
<protein>
    <submittedName>
        <fullName evidence="9">Sigma-54-dependent Fis family transcriptional regulator</fullName>
    </submittedName>
</protein>
<accession>A0A4Z0PIP2</accession>
<dbReference type="CDD" id="cd00156">
    <property type="entry name" value="REC"/>
    <property type="match status" value="1"/>
</dbReference>
<dbReference type="FunFam" id="3.40.50.300:FF:000006">
    <property type="entry name" value="DNA-binding transcriptional regulator NtrC"/>
    <property type="match status" value="1"/>
</dbReference>
<dbReference type="SUPFAM" id="SSF52172">
    <property type="entry name" value="CheY-like"/>
    <property type="match status" value="1"/>
</dbReference>
<keyword evidence="10" id="KW-1185">Reference proteome</keyword>
<dbReference type="PROSITE" id="PS50110">
    <property type="entry name" value="RESPONSE_REGULATORY"/>
    <property type="match status" value="1"/>
</dbReference>
<dbReference type="InterPro" id="IPR011006">
    <property type="entry name" value="CheY-like_superfamily"/>
</dbReference>
<keyword evidence="5" id="KW-0804">Transcription</keyword>
<keyword evidence="6" id="KW-0597">Phosphoprotein</keyword>
<evidence type="ECO:0000256" key="4">
    <source>
        <dbReference type="ARBA" id="ARBA00023125"/>
    </source>
</evidence>
<dbReference type="Gene3D" id="1.10.8.60">
    <property type="match status" value="1"/>
</dbReference>